<dbReference type="SUPFAM" id="SSF53448">
    <property type="entry name" value="Nucleotide-diphospho-sugar transferases"/>
    <property type="match status" value="1"/>
</dbReference>
<dbReference type="AlphaFoldDB" id="A0A0K1JNC7"/>
<accession>A0A0K1JNC7</accession>
<dbReference type="PANTHER" id="PTHR43685">
    <property type="entry name" value="GLYCOSYLTRANSFERASE"/>
    <property type="match status" value="1"/>
</dbReference>
<dbReference type="STRING" id="571913.VV02_23255"/>
<dbReference type="OrthoDB" id="4529776at2"/>
<proteinExistence type="inferred from homology"/>
<keyword evidence="2" id="KW-0328">Glycosyltransferase</keyword>
<dbReference type="EMBL" id="CP011112">
    <property type="protein sequence ID" value="AKU18100.1"/>
    <property type="molecule type" value="Genomic_DNA"/>
</dbReference>
<dbReference type="InterPro" id="IPR029044">
    <property type="entry name" value="Nucleotide-diphossugar_trans"/>
</dbReference>
<dbReference type="Pfam" id="PF00535">
    <property type="entry name" value="Glycos_transf_2"/>
    <property type="match status" value="1"/>
</dbReference>
<sequence length="257" mass="27460">MPRISLVTAVLADIDDYLADLYDSIAAQEMPDGWSWEWIVQEDGETGRPARHLPTDDPRVTFGTGPHARAAAARTLAMSRVTGKYTRALDADDMLTPGALARDISVLETEPVGWVVSPALDLFPDGSVVAGPRDPNTGRLPDRVMYDGEKAGLVPVIGTTVTAHTALVRAVGGWPAMPISEDVALLIALEAVAPGWMQPEASILYRKWPKQTTADKDVNAASDGGPARDVMLAQADTLRALGWRWTPATVPTAAEVS</sequence>
<dbReference type="InterPro" id="IPR050834">
    <property type="entry name" value="Glycosyltransf_2"/>
</dbReference>
<dbReference type="InterPro" id="IPR001173">
    <property type="entry name" value="Glyco_trans_2-like"/>
</dbReference>
<evidence type="ECO:0000256" key="3">
    <source>
        <dbReference type="ARBA" id="ARBA00022679"/>
    </source>
</evidence>
<dbReference type="GO" id="GO:0016757">
    <property type="term" value="F:glycosyltransferase activity"/>
    <property type="evidence" value="ECO:0007669"/>
    <property type="project" value="UniProtKB-KW"/>
</dbReference>
<keyword evidence="3" id="KW-0808">Transferase</keyword>
<comment type="similarity">
    <text evidence="1">Belongs to the glycosyltransferase 2 family.</text>
</comment>
<evidence type="ECO:0000313" key="5">
    <source>
        <dbReference type="EMBL" id="AKU18100.1"/>
    </source>
</evidence>
<feature type="domain" description="Glycosyltransferase 2-like" evidence="4">
    <location>
        <begin position="16"/>
        <end position="115"/>
    </location>
</feature>
<evidence type="ECO:0000259" key="4">
    <source>
        <dbReference type="Pfam" id="PF00535"/>
    </source>
</evidence>
<dbReference type="PANTHER" id="PTHR43685:SF5">
    <property type="entry name" value="GLYCOSYLTRANSFERASE EPSE-RELATED"/>
    <property type="match status" value="1"/>
</dbReference>
<dbReference type="KEGG" id="lmoi:VV02_23255"/>
<organism evidence="5 6">
    <name type="scientific">Luteipulveratus mongoliensis</name>
    <dbReference type="NCBI Taxonomy" id="571913"/>
    <lineage>
        <taxon>Bacteria</taxon>
        <taxon>Bacillati</taxon>
        <taxon>Actinomycetota</taxon>
        <taxon>Actinomycetes</taxon>
        <taxon>Micrococcales</taxon>
        <taxon>Dermacoccaceae</taxon>
        <taxon>Luteipulveratus</taxon>
    </lineage>
</organism>
<gene>
    <name evidence="5" type="ORF">VV02_23255</name>
</gene>
<name>A0A0K1JNC7_9MICO</name>
<dbReference type="Gene3D" id="3.90.550.10">
    <property type="entry name" value="Spore Coat Polysaccharide Biosynthesis Protein SpsA, Chain A"/>
    <property type="match status" value="1"/>
</dbReference>
<evidence type="ECO:0000313" key="6">
    <source>
        <dbReference type="Proteomes" id="UP000066480"/>
    </source>
</evidence>
<evidence type="ECO:0000256" key="2">
    <source>
        <dbReference type="ARBA" id="ARBA00022676"/>
    </source>
</evidence>
<reference evidence="5 6" key="1">
    <citation type="submission" date="2015-03" db="EMBL/GenBank/DDBJ databases">
        <title>Luteipulveratus halotolerans sp. nov., a novel actinobacterium (Dermacoccaceae) from Sarawak, Malaysia.</title>
        <authorList>
            <person name="Juboi H."/>
            <person name="Basik A."/>
            <person name="Shamsul S.S."/>
            <person name="Arnold P."/>
            <person name="Schmitt E.K."/>
            <person name="Sanglier J.-J."/>
            <person name="Yeo T."/>
        </authorList>
    </citation>
    <scope>NUCLEOTIDE SEQUENCE [LARGE SCALE GENOMIC DNA]</scope>
    <source>
        <strain evidence="5 6">MN07-A0370</strain>
    </source>
</reference>
<keyword evidence="6" id="KW-1185">Reference proteome</keyword>
<dbReference type="RefSeq" id="WP_052595497.1">
    <property type="nucleotide sequence ID" value="NZ_CP011112.1"/>
</dbReference>
<dbReference type="Proteomes" id="UP000066480">
    <property type="component" value="Chromosome"/>
</dbReference>
<evidence type="ECO:0000256" key="1">
    <source>
        <dbReference type="ARBA" id="ARBA00006739"/>
    </source>
</evidence>
<protein>
    <recommendedName>
        <fullName evidence="4">Glycosyltransferase 2-like domain-containing protein</fullName>
    </recommendedName>
</protein>